<dbReference type="InterPro" id="IPR005627">
    <property type="entry name" value="CutC-like"/>
</dbReference>
<dbReference type="eggNOG" id="COG3142">
    <property type="taxonomic scope" value="Bacteria"/>
</dbReference>
<dbReference type="EMBL" id="CP002106">
    <property type="protein sequence ID" value="ADK67759.1"/>
    <property type="molecule type" value="Genomic_DNA"/>
</dbReference>
<evidence type="ECO:0000256" key="1">
    <source>
        <dbReference type="ARBA" id="ARBA00007768"/>
    </source>
</evidence>
<dbReference type="AlphaFoldDB" id="E1QZE5"/>
<dbReference type="KEGG" id="ols:Olsu_0645"/>
<evidence type="ECO:0000313" key="4">
    <source>
        <dbReference type="Proteomes" id="UP000000333"/>
    </source>
</evidence>
<dbReference type="SUPFAM" id="SSF110395">
    <property type="entry name" value="CutC-like"/>
    <property type="match status" value="1"/>
</dbReference>
<keyword evidence="4" id="KW-1185">Reference proteome</keyword>
<comment type="subcellular location">
    <subcellularLocation>
        <location evidence="2">Cytoplasm</location>
    </subcellularLocation>
</comment>
<dbReference type="GO" id="GO:0005737">
    <property type="term" value="C:cytoplasm"/>
    <property type="evidence" value="ECO:0007669"/>
    <property type="project" value="UniProtKB-SubCell"/>
</dbReference>
<comment type="similarity">
    <text evidence="1 2">Belongs to the CutC family.</text>
</comment>
<gene>
    <name evidence="2" type="primary">cutC</name>
    <name evidence="3" type="ordered locus">Olsu_0645</name>
</gene>
<dbReference type="PANTHER" id="PTHR12598:SF0">
    <property type="entry name" value="COPPER HOMEOSTASIS PROTEIN CUTC HOMOLOG"/>
    <property type="match status" value="1"/>
</dbReference>
<dbReference type="InterPro" id="IPR036822">
    <property type="entry name" value="CutC-like_dom_sf"/>
</dbReference>
<organism evidence="3 4">
    <name type="scientific">Olsenella uli (strain ATCC 49627 / DSM 7084 / CCUG 31166 / CIP 109912 / JCM 12494 / LMG 11480 / NCIMB 702895 / VPI D76D-27C)</name>
    <name type="common">Lactobacillus uli</name>
    <dbReference type="NCBI Taxonomy" id="633147"/>
    <lineage>
        <taxon>Bacteria</taxon>
        <taxon>Bacillati</taxon>
        <taxon>Actinomycetota</taxon>
        <taxon>Coriobacteriia</taxon>
        <taxon>Coriobacteriales</taxon>
        <taxon>Atopobiaceae</taxon>
        <taxon>Olsenella</taxon>
    </lineage>
</organism>
<dbReference type="Pfam" id="PF03932">
    <property type="entry name" value="CutC"/>
    <property type="match status" value="1"/>
</dbReference>
<proteinExistence type="inferred from homology"/>
<dbReference type="OrthoDB" id="9815677at2"/>
<dbReference type="RefSeq" id="WP_013251511.1">
    <property type="nucleotide sequence ID" value="NC_014363.1"/>
</dbReference>
<sequence>MALLREFCAENMEWVPKAIAAGAGRIELCDNLAVGGTTPSYGVIRAAVACAAEADVAVHAMVRPRGGGFAYSSEEERMMLDDVTMARMLGVAGVVLGCLSEDAETGEPILDHGMTGRLVRAAREPLKLGDGREVAPVSVTFHMAFDELSDIRQLEAIDSLVDMGVGRILTHGGAAATPIASNLGHLRRLVGHAAGRVGILPGGGVTFENAEEVACALGVDEAHGTRIVRLT</sequence>
<evidence type="ECO:0000256" key="2">
    <source>
        <dbReference type="HAMAP-Rule" id="MF_00795"/>
    </source>
</evidence>
<dbReference type="PANTHER" id="PTHR12598">
    <property type="entry name" value="COPPER HOMEOSTASIS PROTEIN CUTC"/>
    <property type="match status" value="1"/>
</dbReference>
<keyword evidence="2" id="KW-0963">Cytoplasm</keyword>
<dbReference type="HOGENOM" id="CLU_050555_2_0_11"/>
<dbReference type="GO" id="GO:0005507">
    <property type="term" value="F:copper ion binding"/>
    <property type="evidence" value="ECO:0007669"/>
    <property type="project" value="TreeGrafter"/>
</dbReference>
<comment type="caution">
    <text evidence="2">Once thought to be involved in copper homeostasis, experiments in E.coli have shown this is not the case.</text>
</comment>
<dbReference type="GeneID" id="78512064"/>
<name>E1QZE5_OLSUV</name>
<accession>E1QZE5</accession>
<dbReference type="STRING" id="633147.Olsu_0645"/>
<protein>
    <recommendedName>
        <fullName evidence="2">PF03932 family protein CutC</fullName>
    </recommendedName>
</protein>
<reference evidence="3 4" key="1">
    <citation type="journal article" date="2010" name="Stand. Genomic Sci.">
        <title>Complete genome sequence of Olsenella uli type strain (VPI D76D-27C).</title>
        <authorList>
            <person name="Goker M."/>
            <person name="Held B."/>
            <person name="Lucas S."/>
            <person name="Nolan M."/>
            <person name="Yasawong M."/>
            <person name="Glavina Del Rio T."/>
            <person name="Tice H."/>
            <person name="Cheng J.F."/>
            <person name="Bruce D."/>
            <person name="Detter J.C."/>
            <person name="Tapia R."/>
            <person name="Han C."/>
            <person name="Goodwin L."/>
            <person name="Pitluck S."/>
            <person name="Liolios K."/>
            <person name="Ivanova N."/>
            <person name="Mavromatis K."/>
            <person name="Mikhailova N."/>
            <person name="Pati A."/>
            <person name="Chen A."/>
            <person name="Palaniappan K."/>
            <person name="Land M."/>
            <person name="Hauser L."/>
            <person name="Chang Y.J."/>
            <person name="Jeffries C.D."/>
            <person name="Rohde M."/>
            <person name="Sikorski J."/>
            <person name="Pukall R."/>
            <person name="Woyke T."/>
            <person name="Bristow J."/>
            <person name="Eisen J.A."/>
            <person name="Markowitz V."/>
            <person name="Hugenholtz P."/>
            <person name="Kyrpides N.C."/>
            <person name="Klenk H.P."/>
            <person name="Lapidus A."/>
        </authorList>
    </citation>
    <scope>NUCLEOTIDE SEQUENCE [LARGE SCALE GENOMIC DNA]</scope>
    <source>
        <strain evidence="4">ATCC 49627 / DSM 7084 / CIP 109912 / JCM 12494 / NCIMB 702895 / VPI D76D-27C</strain>
    </source>
</reference>
<dbReference type="Proteomes" id="UP000000333">
    <property type="component" value="Chromosome"/>
</dbReference>
<dbReference type="Gene3D" id="3.20.20.380">
    <property type="entry name" value="Copper homeostasis (CutC) domain"/>
    <property type="match status" value="1"/>
</dbReference>
<evidence type="ECO:0000313" key="3">
    <source>
        <dbReference type="EMBL" id="ADK67759.1"/>
    </source>
</evidence>
<dbReference type="HAMAP" id="MF_00795">
    <property type="entry name" value="CutC"/>
    <property type="match status" value="1"/>
</dbReference>